<reference evidence="8 9" key="1">
    <citation type="journal article" date="2015" name="Genome Announc.">
        <title>Draft Genome Sequence of Mycobacterium obuense Strain UC1, Isolated from Patient Sputum.</title>
        <authorList>
            <person name="Greninger A.L."/>
            <person name="Cunningham G."/>
            <person name="Hsu E.D."/>
            <person name="Yu J.M."/>
            <person name="Chiu C.Y."/>
            <person name="Miller S."/>
        </authorList>
    </citation>
    <scope>NUCLEOTIDE SEQUENCE [LARGE SCALE GENOMIC DNA]</scope>
    <source>
        <strain evidence="8 9">UC1</strain>
    </source>
</reference>
<dbReference type="InterPro" id="IPR029063">
    <property type="entry name" value="SAM-dependent_MTases_sf"/>
</dbReference>
<dbReference type="PANTHER" id="PTHR33841:SF1">
    <property type="entry name" value="DNA METHYLTRANSFERASE A"/>
    <property type="match status" value="1"/>
</dbReference>
<evidence type="ECO:0000256" key="3">
    <source>
        <dbReference type="ARBA" id="ARBA00022679"/>
    </source>
</evidence>
<organism evidence="8 9">
    <name type="scientific">Mycolicibacterium obuense</name>
    <dbReference type="NCBI Taxonomy" id="1807"/>
    <lineage>
        <taxon>Bacteria</taxon>
        <taxon>Bacillati</taxon>
        <taxon>Actinomycetota</taxon>
        <taxon>Actinomycetes</taxon>
        <taxon>Mycobacteriales</taxon>
        <taxon>Mycobacteriaceae</taxon>
        <taxon>Mycolicibacterium</taxon>
    </lineage>
</organism>
<dbReference type="PROSITE" id="PS00092">
    <property type="entry name" value="N6_MTASE"/>
    <property type="match status" value="1"/>
</dbReference>
<keyword evidence="8" id="KW-0540">Nuclease</keyword>
<dbReference type="Gene3D" id="3.40.50.150">
    <property type="entry name" value="Vaccinia Virus protein VP39"/>
    <property type="match status" value="1"/>
</dbReference>
<dbReference type="Proteomes" id="UP000034150">
    <property type="component" value="Unassembled WGS sequence"/>
</dbReference>
<feature type="region of interest" description="Disordered" evidence="6">
    <location>
        <begin position="517"/>
        <end position="551"/>
    </location>
</feature>
<dbReference type="RefSeq" id="WP_046362293.1">
    <property type="nucleotide sequence ID" value="NZ_LAUZ02000009.1"/>
</dbReference>
<dbReference type="GO" id="GO:0032259">
    <property type="term" value="P:methylation"/>
    <property type="evidence" value="ECO:0007669"/>
    <property type="project" value="UniProtKB-KW"/>
</dbReference>
<dbReference type="SUPFAM" id="SSF53335">
    <property type="entry name" value="S-adenosyl-L-methionine-dependent methyltransferases"/>
    <property type="match status" value="1"/>
</dbReference>
<accession>A0A0M2K631</accession>
<proteinExistence type="predicted"/>
<dbReference type="GO" id="GO:0009007">
    <property type="term" value="F:site-specific DNA-methyltransferase (adenine-specific) activity"/>
    <property type="evidence" value="ECO:0007669"/>
    <property type="project" value="UniProtKB-EC"/>
</dbReference>
<dbReference type="EMBL" id="LAUZ02000009">
    <property type="protein sequence ID" value="KKF02699.1"/>
    <property type="molecule type" value="Genomic_DNA"/>
</dbReference>
<dbReference type="GO" id="GO:0004519">
    <property type="term" value="F:endonuclease activity"/>
    <property type="evidence" value="ECO:0007669"/>
    <property type="project" value="UniProtKB-KW"/>
</dbReference>
<sequence>MTDLMHRRFGNHVPDILDCLAQLSNDEVPTPPKVARAMLELLPDEVWTNPDYRWLDPACKSGVILRESAARLLEGLREWEPDFDKRRDHIYRNMLFGTAITQMTGMISRRSLYCARDASSELSVVRFDDSDGNLPFVPAKHTFSRGRCTVCGGPETLERDGRENYAYSFIHDAEMPKGLQDMKFDVIVTNPPYQLSTEGYGATASTIYHLFVEKAIALDPRYIVMITPSRWFSGGKGLNEFRDRMINDRRIAKLVDNPKIFDCFPGVKIRGGVSYFLWDREYEGDCEFTTRIDGQIVSVASRDLRDGSGVLVRDNRAIPIIKKVQERATDMAEARCTVTKPFGLTMRSNYKGSVPEPFDGAVPLIYNNRIGYSRPDQIQRNHQWIDRWKVLLPRASSGDTPVDELGRIVDVVLGEPIALAPGSACTQTYFITGMFDTAAETENYAYYLATKFVRFLVLQRKTTQDLTADCFRFVPMLDMTRRWTDDDLYAHFDLTDEEIDYIECSIKPRSVNLSLDSPVPASHLPGGSKYRVAGADEDTDDGDVADDEDED</sequence>
<evidence type="ECO:0000259" key="7">
    <source>
        <dbReference type="Pfam" id="PF07669"/>
    </source>
</evidence>
<dbReference type="InterPro" id="IPR011639">
    <property type="entry name" value="MethylTrfase_TaqI-like_dom"/>
</dbReference>
<dbReference type="GO" id="GO:0003676">
    <property type="term" value="F:nucleic acid binding"/>
    <property type="evidence" value="ECO:0007669"/>
    <property type="project" value="InterPro"/>
</dbReference>
<comment type="caution">
    <text evidence="8">The sequence shown here is derived from an EMBL/GenBank/DDBJ whole genome shotgun (WGS) entry which is preliminary data.</text>
</comment>
<dbReference type="EC" id="2.1.1.72" evidence="1"/>
<keyword evidence="9" id="KW-1185">Reference proteome</keyword>
<dbReference type="OrthoDB" id="9782445at2"/>
<evidence type="ECO:0000256" key="4">
    <source>
        <dbReference type="ARBA" id="ARBA00022691"/>
    </source>
</evidence>
<dbReference type="GO" id="GO:0006304">
    <property type="term" value="P:DNA modification"/>
    <property type="evidence" value="ECO:0007669"/>
    <property type="project" value="InterPro"/>
</dbReference>
<dbReference type="REBASE" id="119701">
    <property type="entry name" value="M2.MobUC1ORF7025P"/>
</dbReference>
<evidence type="ECO:0000256" key="6">
    <source>
        <dbReference type="SAM" id="MobiDB-lite"/>
    </source>
</evidence>
<evidence type="ECO:0000313" key="8">
    <source>
        <dbReference type="EMBL" id="KKF02699.1"/>
    </source>
</evidence>
<dbReference type="PATRIC" id="fig|1807.13.peg.1231"/>
<keyword evidence="3" id="KW-0808">Transferase</keyword>
<dbReference type="AlphaFoldDB" id="A0A0M2K631"/>
<evidence type="ECO:0000313" key="9">
    <source>
        <dbReference type="Proteomes" id="UP000034150"/>
    </source>
</evidence>
<dbReference type="PRINTS" id="PR00507">
    <property type="entry name" value="N12N6MTFRASE"/>
</dbReference>
<keyword evidence="2" id="KW-0489">Methyltransferase</keyword>
<gene>
    <name evidence="8" type="ORF">WN67_07020</name>
</gene>
<evidence type="ECO:0000256" key="5">
    <source>
        <dbReference type="ARBA" id="ARBA00047942"/>
    </source>
</evidence>
<dbReference type="InterPro" id="IPR002052">
    <property type="entry name" value="DNA_methylase_N6_adenine_CS"/>
</dbReference>
<dbReference type="PANTHER" id="PTHR33841">
    <property type="entry name" value="DNA METHYLTRANSFERASE YEEA-RELATED"/>
    <property type="match status" value="1"/>
</dbReference>
<evidence type="ECO:0000256" key="1">
    <source>
        <dbReference type="ARBA" id="ARBA00011900"/>
    </source>
</evidence>
<keyword evidence="8" id="KW-0378">Hydrolase</keyword>
<keyword evidence="4" id="KW-0949">S-adenosyl-L-methionine</keyword>
<dbReference type="Pfam" id="PF07669">
    <property type="entry name" value="Eco57I"/>
    <property type="match status" value="1"/>
</dbReference>
<keyword evidence="8" id="KW-0255">Endonuclease</keyword>
<name>A0A0M2K631_9MYCO</name>
<feature type="domain" description="Type II methyltransferase M.TaqI-like" evidence="7">
    <location>
        <begin position="93"/>
        <end position="263"/>
    </location>
</feature>
<protein>
    <recommendedName>
        <fullName evidence="1">site-specific DNA-methyltransferase (adenine-specific)</fullName>
        <ecNumber evidence="1">2.1.1.72</ecNumber>
    </recommendedName>
</protein>
<evidence type="ECO:0000256" key="2">
    <source>
        <dbReference type="ARBA" id="ARBA00022603"/>
    </source>
</evidence>
<feature type="compositionally biased region" description="Acidic residues" evidence="6">
    <location>
        <begin position="535"/>
        <end position="551"/>
    </location>
</feature>
<comment type="catalytic activity">
    <reaction evidence="5">
        <text>a 2'-deoxyadenosine in DNA + S-adenosyl-L-methionine = an N(6)-methyl-2'-deoxyadenosine in DNA + S-adenosyl-L-homocysteine + H(+)</text>
        <dbReference type="Rhea" id="RHEA:15197"/>
        <dbReference type="Rhea" id="RHEA-COMP:12418"/>
        <dbReference type="Rhea" id="RHEA-COMP:12419"/>
        <dbReference type="ChEBI" id="CHEBI:15378"/>
        <dbReference type="ChEBI" id="CHEBI:57856"/>
        <dbReference type="ChEBI" id="CHEBI:59789"/>
        <dbReference type="ChEBI" id="CHEBI:90615"/>
        <dbReference type="ChEBI" id="CHEBI:90616"/>
        <dbReference type="EC" id="2.1.1.72"/>
    </reaction>
</comment>
<dbReference type="InterPro" id="IPR050953">
    <property type="entry name" value="N4_N6_ade-DNA_methylase"/>
</dbReference>